<reference evidence="1" key="1">
    <citation type="submission" date="2022-11" db="EMBL/GenBank/DDBJ databases">
        <title>Genome Sequence of Boeremia exigua.</title>
        <authorList>
            <person name="Buettner E."/>
        </authorList>
    </citation>
    <scope>NUCLEOTIDE SEQUENCE</scope>
    <source>
        <strain evidence="1">CU02</strain>
    </source>
</reference>
<evidence type="ECO:0000313" key="1">
    <source>
        <dbReference type="EMBL" id="KAJ8116126.1"/>
    </source>
</evidence>
<gene>
    <name evidence="1" type="ORF">OPT61_g2365</name>
</gene>
<proteinExistence type="predicted"/>
<accession>A0ACC2ILY4</accession>
<protein>
    <submittedName>
        <fullName evidence="1">Uncharacterized protein</fullName>
    </submittedName>
</protein>
<evidence type="ECO:0000313" key="2">
    <source>
        <dbReference type="Proteomes" id="UP001153331"/>
    </source>
</evidence>
<name>A0ACC2ILY4_9PLEO</name>
<dbReference type="EMBL" id="JAPHNI010000107">
    <property type="protein sequence ID" value="KAJ8116126.1"/>
    <property type="molecule type" value="Genomic_DNA"/>
</dbReference>
<dbReference type="Proteomes" id="UP001153331">
    <property type="component" value="Unassembled WGS sequence"/>
</dbReference>
<keyword evidence="2" id="KW-1185">Reference proteome</keyword>
<comment type="caution">
    <text evidence="1">The sequence shown here is derived from an EMBL/GenBank/DDBJ whole genome shotgun (WGS) entry which is preliminary data.</text>
</comment>
<organism evidence="1 2">
    <name type="scientific">Boeremia exigua</name>
    <dbReference type="NCBI Taxonomy" id="749465"/>
    <lineage>
        <taxon>Eukaryota</taxon>
        <taxon>Fungi</taxon>
        <taxon>Dikarya</taxon>
        <taxon>Ascomycota</taxon>
        <taxon>Pezizomycotina</taxon>
        <taxon>Dothideomycetes</taxon>
        <taxon>Pleosporomycetidae</taxon>
        <taxon>Pleosporales</taxon>
        <taxon>Pleosporineae</taxon>
        <taxon>Didymellaceae</taxon>
        <taxon>Boeremia</taxon>
    </lineage>
</organism>
<sequence length="136" mass="14938">MCAEVAAAAVDAKMTDLEKETLQLMQTKDAKRCPNCQLVIEKDGGCLSMFCPGCKTNFNWNGAVSAVLGTKKPLPIVAGMEYWQTPGMFVCEAERGEDEGPVTSNGMLYHHTWDCFMAHDNLYPPMALPDEDDADL</sequence>